<sequence>MDGKAELVAGCFSQSFENTLETGEILGMDRGRLYRSYQEMAEAEGTLESKIDFVIIVTPNNSHFPIAKSALQNDIHVVCDKPLTTDSKDAEELERIAADKDLLFCVTYTYTGLKKR</sequence>
<evidence type="ECO:0000259" key="1">
    <source>
        <dbReference type="Pfam" id="PF01408"/>
    </source>
</evidence>
<dbReference type="GO" id="GO:0000166">
    <property type="term" value="F:nucleotide binding"/>
    <property type="evidence" value="ECO:0007669"/>
    <property type="project" value="InterPro"/>
</dbReference>
<dbReference type="EMBL" id="BARU01007068">
    <property type="protein sequence ID" value="GAH40849.1"/>
    <property type="molecule type" value="Genomic_DNA"/>
</dbReference>
<name>X1GGV7_9ZZZZ</name>
<dbReference type="Gene3D" id="3.40.50.720">
    <property type="entry name" value="NAD(P)-binding Rossmann-like Domain"/>
    <property type="match status" value="1"/>
</dbReference>
<proteinExistence type="predicted"/>
<organism evidence="2">
    <name type="scientific">marine sediment metagenome</name>
    <dbReference type="NCBI Taxonomy" id="412755"/>
    <lineage>
        <taxon>unclassified sequences</taxon>
        <taxon>metagenomes</taxon>
        <taxon>ecological metagenomes</taxon>
    </lineage>
</organism>
<dbReference type="PANTHER" id="PTHR43708">
    <property type="entry name" value="CONSERVED EXPRESSED OXIDOREDUCTASE (EUROFUNG)"/>
    <property type="match status" value="1"/>
</dbReference>
<dbReference type="AlphaFoldDB" id="X1GGV7"/>
<reference evidence="2" key="1">
    <citation type="journal article" date="2014" name="Front. Microbiol.">
        <title>High frequency of phylogenetically diverse reductive dehalogenase-homologous genes in deep subseafloor sedimentary metagenomes.</title>
        <authorList>
            <person name="Kawai M."/>
            <person name="Futagami T."/>
            <person name="Toyoda A."/>
            <person name="Takaki Y."/>
            <person name="Nishi S."/>
            <person name="Hori S."/>
            <person name="Arai W."/>
            <person name="Tsubouchi T."/>
            <person name="Morono Y."/>
            <person name="Uchiyama I."/>
            <person name="Ito T."/>
            <person name="Fujiyama A."/>
            <person name="Inagaki F."/>
            <person name="Takami H."/>
        </authorList>
    </citation>
    <scope>NUCLEOTIDE SEQUENCE</scope>
    <source>
        <strain evidence="2">Expedition CK06-06</strain>
    </source>
</reference>
<gene>
    <name evidence="2" type="ORF">S03H2_13942</name>
</gene>
<dbReference type="Pfam" id="PF01408">
    <property type="entry name" value="GFO_IDH_MocA"/>
    <property type="match status" value="1"/>
</dbReference>
<dbReference type="SUPFAM" id="SSF51735">
    <property type="entry name" value="NAD(P)-binding Rossmann-fold domains"/>
    <property type="match status" value="1"/>
</dbReference>
<protein>
    <recommendedName>
        <fullName evidence="1">Gfo/Idh/MocA-like oxidoreductase N-terminal domain-containing protein</fullName>
    </recommendedName>
</protein>
<dbReference type="InterPro" id="IPR036291">
    <property type="entry name" value="NAD(P)-bd_dom_sf"/>
</dbReference>
<accession>X1GGV7</accession>
<feature type="domain" description="Gfo/Idh/MocA-like oxidoreductase N-terminal" evidence="1">
    <location>
        <begin position="7"/>
        <end position="107"/>
    </location>
</feature>
<evidence type="ECO:0000313" key="2">
    <source>
        <dbReference type="EMBL" id="GAH40849.1"/>
    </source>
</evidence>
<dbReference type="InterPro" id="IPR000683">
    <property type="entry name" value="Gfo/Idh/MocA-like_OxRdtase_N"/>
</dbReference>
<dbReference type="InterPro" id="IPR051317">
    <property type="entry name" value="Gfo/Idh/MocA_oxidoreduct"/>
</dbReference>
<comment type="caution">
    <text evidence="2">The sequence shown here is derived from an EMBL/GenBank/DDBJ whole genome shotgun (WGS) entry which is preliminary data.</text>
</comment>
<dbReference type="PANTHER" id="PTHR43708:SF3">
    <property type="entry name" value="OXIDOREDUCTASE"/>
    <property type="match status" value="1"/>
</dbReference>